<accession>A0A5V7ZH44</accession>
<gene>
    <name evidence="1" type="ORF">DNZ68_02725</name>
</gene>
<proteinExistence type="predicted"/>
<protein>
    <submittedName>
        <fullName evidence="1">Uncharacterized protein</fullName>
    </submittedName>
</protein>
<sequence length="315" mass="35454">MTAMTRQHPLLKIALNNDGHLSWPILPGQTQRCPTCLRDVIPGPDGDLVHQVEEGVNPCTPSVDVVISKSIIELLSAGERLYVNPVKNANRTLAPSFIFLHKDQQLRPFINTDYQPAGATWRSDKGNRLGLFYMDERASKINKDQFDFIAVIDPSTFQAEFETLWSMGEFDNPLTALQHSLVSENMSSVWVKWPVKNLQSRKESVKSDYWYDYYTPHYPEEQAACTATVIGIDGNVSGETIYMLQIALDRSTVEYQLVKSLGVILLLDNTGNLVSEAQPHFDIIIKACISGVRDFVRQNPRMRSVEHQITSAMPG</sequence>
<reference evidence="1" key="1">
    <citation type="submission" date="2018-06" db="EMBL/GenBank/DDBJ databases">
        <authorList>
            <person name="Ashton P.M."/>
            <person name="Dallman T."/>
            <person name="Nair S."/>
            <person name="De Pinna E."/>
            <person name="Peters T."/>
            <person name="Grant K."/>
        </authorList>
    </citation>
    <scope>NUCLEOTIDE SEQUENCE</scope>
    <source>
        <strain evidence="1">227932</strain>
    </source>
</reference>
<evidence type="ECO:0000313" key="1">
    <source>
        <dbReference type="EMBL" id="EBV2084306.1"/>
    </source>
</evidence>
<comment type="caution">
    <text evidence="1">The sequence shown here is derived from an EMBL/GenBank/DDBJ whole genome shotgun (WGS) entry which is preliminary data.</text>
</comment>
<name>A0A5V7ZH44_SALET</name>
<organism evidence="1">
    <name type="scientific">Salmonella enterica subsp. enterica serovar Agbeni</name>
    <dbReference type="NCBI Taxonomy" id="1967642"/>
    <lineage>
        <taxon>Bacteria</taxon>
        <taxon>Pseudomonadati</taxon>
        <taxon>Pseudomonadota</taxon>
        <taxon>Gammaproteobacteria</taxon>
        <taxon>Enterobacterales</taxon>
        <taxon>Enterobacteriaceae</taxon>
        <taxon>Salmonella</taxon>
    </lineage>
</organism>
<dbReference type="EMBL" id="AAHEMO010000002">
    <property type="protein sequence ID" value="EBV2084306.1"/>
    <property type="molecule type" value="Genomic_DNA"/>
</dbReference>
<dbReference type="AlphaFoldDB" id="A0A5V7ZH44"/>